<reference evidence="1 2" key="1">
    <citation type="submission" date="2020-06" db="EMBL/GenBank/DDBJ databases">
        <title>Transcriptomic and genomic resources for Thalictrum thalictroides and T. hernandezii: Facilitating candidate gene discovery in an emerging model plant lineage.</title>
        <authorList>
            <person name="Arias T."/>
            <person name="Riano-Pachon D.M."/>
            <person name="Di Stilio V.S."/>
        </authorList>
    </citation>
    <scope>NUCLEOTIDE SEQUENCE [LARGE SCALE GENOMIC DNA]</scope>
    <source>
        <strain evidence="2">cv. WT478/WT964</strain>
        <tissue evidence="1">Leaves</tissue>
    </source>
</reference>
<evidence type="ECO:0000313" key="2">
    <source>
        <dbReference type="Proteomes" id="UP000554482"/>
    </source>
</evidence>
<proteinExistence type="predicted"/>
<keyword evidence="2" id="KW-1185">Reference proteome</keyword>
<evidence type="ECO:0000313" key="1">
    <source>
        <dbReference type="EMBL" id="KAF5206377.1"/>
    </source>
</evidence>
<name>A0A7J6XBN5_THATH</name>
<accession>A0A7J6XBN5</accession>
<gene>
    <name evidence="1" type="ORF">FRX31_004036</name>
</gene>
<dbReference type="EMBL" id="JABWDY010002821">
    <property type="protein sequence ID" value="KAF5206377.1"/>
    <property type="molecule type" value="Genomic_DNA"/>
</dbReference>
<comment type="caution">
    <text evidence="1">The sequence shown here is derived from an EMBL/GenBank/DDBJ whole genome shotgun (WGS) entry which is preliminary data.</text>
</comment>
<organism evidence="1 2">
    <name type="scientific">Thalictrum thalictroides</name>
    <name type="common">Rue-anemone</name>
    <name type="synonym">Anemone thalictroides</name>
    <dbReference type="NCBI Taxonomy" id="46969"/>
    <lineage>
        <taxon>Eukaryota</taxon>
        <taxon>Viridiplantae</taxon>
        <taxon>Streptophyta</taxon>
        <taxon>Embryophyta</taxon>
        <taxon>Tracheophyta</taxon>
        <taxon>Spermatophyta</taxon>
        <taxon>Magnoliopsida</taxon>
        <taxon>Ranunculales</taxon>
        <taxon>Ranunculaceae</taxon>
        <taxon>Thalictroideae</taxon>
        <taxon>Thalictrum</taxon>
    </lineage>
</organism>
<protein>
    <submittedName>
        <fullName evidence="1">Uncharacterized protein</fullName>
    </submittedName>
</protein>
<dbReference type="AlphaFoldDB" id="A0A7J6XBN5"/>
<sequence>MDRKKSSKKQLQFHMNMMARSTMMAAIKMMARLKKMARRRLRIHLKMARMMAYEDDTCEVIARAVEDLMFDRLTDGKANEVIKVLNSSKVTSKRCKGVESNTDQS</sequence>
<dbReference type="Proteomes" id="UP000554482">
    <property type="component" value="Unassembled WGS sequence"/>
</dbReference>